<keyword evidence="5 7" id="KW-0472">Membrane</keyword>
<feature type="chain" id="PRO_5046564985" evidence="8">
    <location>
        <begin position="40"/>
        <end position="1005"/>
    </location>
</feature>
<dbReference type="InterPro" id="IPR039426">
    <property type="entry name" value="TonB-dep_rcpt-like"/>
</dbReference>
<dbReference type="SUPFAM" id="SSF56935">
    <property type="entry name" value="Porins"/>
    <property type="match status" value="1"/>
</dbReference>
<evidence type="ECO:0000313" key="12">
    <source>
        <dbReference type="Proteomes" id="UP001057520"/>
    </source>
</evidence>
<evidence type="ECO:0000313" key="11">
    <source>
        <dbReference type="EMBL" id="USQ95198.1"/>
    </source>
</evidence>
<keyword evidence="8" id="KW-0732">Signal</keyword>
<dbReference type="Proteomes" id="UP001057520">
    <property type="component" value="Chromosome"/>
</dbReference>
<proteinExistence type="inferred from homology"/>
<keyword evidence="12" id="KW-1185">Reference proteome</keyword>
<evidence type="ECO:0000256" key="7">
    <source>
        <dbReference type="PROSITE-ProRule" id="PRU01360"/>
    </source>
</evidence>
<evidence type="ECO:0000256" key="6">
    <source>
        <dbReference type="ARBA" id="ARBA00023237"/>
    </source>
</evidence>
<evidence type="ECO:0000256" key="4">
    <source>
        <dbReference type="ARBA" id="ARBA00022692"/>
    </source>
</evidence>
<dbReference type="InterPro" id="IPR057601">
    <property type="entry name" value="Oar-like_b-barrel"/>
</dbReference>
<keyword evidence="2 7" id="KW-0813">Transport</keyword>
<dbReference type="Gene3D" id="2.60.40.1120">
    <property type="entry name" value="Carboxypeptidase-like, regulatory domain"/>
    <property type="match status" value="1"/>
</dbReference>
<keyword evidence="3 7" id="KW-1134">Transmembrane beta strand</keyword>
<feature type="domain" description="TonB-dependent transporter Oar-like beta-barrel" evidence="10">
    <location>
        <begin position="338"/>
        <end position="571"/>
    </location>
</feature>
<dbReference type="InterPro" id="IPR036942">
    <property type="entry name" value="Beta-barrel_TonB_sf"/>
</dbReference>
<feature type="domain" description="TonB-dependent receptor plug" evidence="9">
    <location>
        <begin position="167"/>
        <end position="251"/>
    </location>
</feature>
<keyword evidence="6 7" id="KW-0998">Cell outer membrane</keyword>
<comment type="subcellular location">
    <subcellularLocation>
        <location evidence="1 7">Cell outer membrane</location>
        <topology evidence="1 7">Multi-pass membrane protein</topology>
    </subcellularLocation>
</comment>
<keyword evidence="4 7" id="KW-0812">Transmembrane</keyword>
<name>A0ABY4ZQW9_9CAUL</name>
<dbReference type="SUPFAM" id="SSF49452">
    <property type="entry name" value="Starch-binding domain-like"/>
    <property type="match status" value="1"/>
</dbReference>
<accession>A0ABY4ZQW9</accession>
<dbReference type="PROSITE" id="PS52016">
    <property type="entry name" value="TONB_DEPENDENT_REC_3"/>
    <property type="match status" value="1"/>
</dbReference>
<dbReference type="InterPro" id="IPR037066">
    <property type="entry name" value="Plug_dom_sf"/>
</dbReference>
<dbReference type="InterPro" id="IPR012910">
    <property type="entry name" value="Plug_dom"/>
</dbReference>
<feature type="domain" description="TonB-dependent transporter Oar-like beta-barrel" evidence="10">
    <location>
        <begin position="577"/>
        <end position="873"/>
    </location>
</feature>
<dbReference type="Pfam" id="PF07715">
    <property type="entry name" value="Plug"/>
    <property type="match status" value="1"/>
</dbReference>
<sequence length="1005" mass="108787">MRHPTRAGRRLGGVLALRALALVSVSIPAVALMTAPAFAEDYTNVQASGRVQSADGKPIAGAVVQLTAEALGVKRSAVTNASGAYVVPQLAPGAYAVSVTADGYDAYTEAGVLISRSGASNQFTLAPVGSVEAIVVKAGRMRTPDFEITTTGAAIEIGELAERVPVGRSLRDIALMSPGVVQGSSSANGTFANQISISGASFIENAFFVNGLNITNFRMGLLPVEVPFDFYKSVEVKTGGYPAEFGRSTGGFVNAITKSGTNSFHGGVTATWEPGDLRDSAPNTFRNNYEDATAEREEWVAELGGPILKDRLFFYGLYNQRKLKTFTPQASGSNATRVSDDAPFWGGKLDGWLTSRQHLEFTYFDTTKDVRNRSLNYDPATKTVGAETGGTNQRSGGENYIARYTGTFTPWFTLSAAYGVNKFRDGQLPLDTTHEQVVDYRTKTEGVNIGLNKVTDAQSFNDDKRTFYRADADFNFDLFGAHHLRVGYDHEENTATQFFETIGRGAFKLFRSTGSDQSNLPAGVEYVTTRVYRNSGSFGTVNQAFYAQDQWSLFGDRLQVEAGVRNDRFDNRNADGSTFYDPGNQWAPRLSISGDPFGDGKSKLYGFFGRYYLPLPSDLSLKFAGSLVTYTRYNRLDGVGANGDPVIGAAITTANGVTTCPDTKVSNCLVSASGLVADTAESIAHNLKPQSADEFVVGYERRFGDLIKVGAYFTHRELNSIIEDVAIDTGARAYCVKAGFTAAQCQSSFGGGRQWVIVNPGEDVKIRLNSLPDGSKPVVTLSAADLTYPKPKRDYNALTATFDRAFDGKWSVSGSYTWASLKGNYEGGVRSENGQLAINTTADFDSPGFLNGADGYLPNHRRHTFKAYGSYQVNDWLTLGGNGLVQSPRKYSCIGIVPKAVDATAYGYQGYGFYCQGKVVDRGSAFEGDWVTQFNASAVVTLPTPGDRLDASLRLDVFNLFNSHAVTAYHEFGDVGGSGVADTNYRKPVEYQTPRYARIQLRVAF</sequence>
<dbReference type="Gene3D" id="2.40.170.20">
    <property type="entry name" value="TonB-dependent receptor, beta-barrel domain"/>
    <property type="match status" value="1"/>
</dbReference>
<protein>
    <submittedName>
        <fullName evidence="11">Carboxypeptidase regulatory-like domain-containing protein</fullName>
    </submittedName>
</protein>
<evidence type="ECO:0000256" key="5">
    <source>
        <dbReference type="ARBA" id="ARBA00023136"/>
    </source>
</evidence>
<dbReference type="Gene3D" id="2.170.130.10">
    <property type="entry name" value="TonB-dependent receptor, plug domain"/>
    <property type="match status" value="1"/>
</dbReference>
<feature type="signal peptide" evidence="8">
    <location>
        <begin position="1"/>
        <end position="39"/>
    </location>
</feature>
<feature type="domain" description="TonB-dependent transporter Oar-like beta-barrel" evidence="10">
    <location>
        <begin position="256"/>
        <end position="325"/>
    </location>
</feature>
<evidence type="ECO:0000256" key="1">
    <source>
        <dbReference type="ARBA" id="ARBA00004571"/>
    </source>
</evidence>
<dbReference type="InterPro" id="IPR013784">
    <property type="entry name" value="Carb-bd-like_fold"/>
</dbReference>
<evidence type="ECO:0000259" key="9">
    <source>
        <dbReference type="Pfam" id="PF07715"/>
    </source>
</evidence>
<organism evidence="11 12">
    <name type="scientific">Caulobacter segnis</name>
    <dbReference type="NCBI Taxonomy" id="88688"/>
    <lineage>
        <taxon>Bacteria</taxon>
        <taxon>Pseudomonadati</taxon>
        <taxon>Pseudomonadota</taxon>
        <taxon>Alphaproteobacteria</taxon>
        <taxon>Caulobacterales</taxon>
        <taxon>Caulobacteraceae</taxon>
        <taxon>Caulobacter</taxon>
    </lineage>
</organism>
<gene>
    <name evidence="11" type="ORF">MZV50_22035</name>
</gene>
<evidence type="ECO:0000256" key="2">
    <source>
        <dbReference type="ARBA" id="ARBA00022448"/>
    </source>
</evidence>
<evidence type="ECO:0000256" key="3">
    <source>
        <dbReference type="ARBA" id="ARBA00022452"/>
    </source>
</evidence>
<evidence type="ECO:0000256" key="8">
    <source>
        <dbReference type="SAM" id="SignalP"/>
    </source>
</evidence>
<dbReference type="EMBL" id="CP096040">
    <property type="protein sequence ID" value="USQ95198.1"/>
    <property type="molecule type" value="Genomic_DNA"/>
</dbReference>
<comment type="similarity">
    <text evidence="7">Belongs to the TonB-dependent receptor family.</text>
</comment>
<dbReference type="Pfam" id="PF13620">
    <property type="entry name" value="CarboxypepD_reg"/>
    <property type="match status" value="1"/>
</dbReference>
<evidence type="ECO:0000259" key="10">
    <source>
        <dbReference type="Pfam" id="PF25183"/>
    </source>
</evidence>
<reference evidence="11 12" key="1">
    <citation type="submission" date="2022-04" db="EMBL/GenBank/DDBJ databases">
        <title>Genome sequence of soybean root-associated Caulobacter segnis RL271.</title>
        <authorList>
            <person name="Longley R."/>
            <person name="Bonito G."/>
            <person name="Trigodet F."/>
            <person name="Crosson S."/>
            <person name="Fiebig A."/>
        </authorList>
    </citation>
    <scope>NUCLEOTIDE SEQUENCE [LARGE SCALE GENOMIC DNA]</scope>
    <source>
        <strain evidence="11 12">RL271</strain>
    </source>
</reference>
<dbReference type="Pfam" id="PF25183">
    <property type="entry name" value="OMP_b-brl_4"/>
    <property type="match status" value="3"/>
</dbReference>